<dbReference type="OrthoDB" id="162531at2"/>
<dbReference type="RefSeq" id="WP_071066280.1">
    <property type="nucleotide sequence ID" value="NZ_MAXA01000250.1"/>
</dbReference>
<dbReference type="GO" id="GO:0003700">
    <property type="term" value="F:DNA-binding transcription factor activity"/>
    <property type="evidence" value="ECO:0007669"/>
    <property type="project" value="InterPro"/>
</dbReference>
<feature type="domain" description="HTH marR-type" evidence="1">
    <location>
        <begin position="1"/>
        <end position="138"/>
    </location>
</feature>
<dbReference type="SUPFAM" id="SSF46785">
    <property type="entry name" value="Winged helix' DNA-binding domain"/>
    <property type="match status" value="1"/>
</dbReference>
<dbReference type="AlphaFoldDB" id="A0A1S1PMJ7"/>
<dbReference type="InterPro" id="IPR000835">
    <property type="entry name" value="HTH_MarR-typ"/>
</dbReference>
<evidence type="ECO:0000313" key="2">
    <source>
        <dbReference type="EMBL" id="OHV22115.1"/>
    </source>
</evidence>
<organism evidence="2 3">
    <name type="scientific">Parafrankia soli</name>
    <dbReference type="NCBI Taxonomy" id="2599596"/>
    <lineage>
        <taxon>Bacteria</taxon>
        <taxon>Bacillati</taxon>
        <taxon>Actinomycetota</taxon>
        <taxon>Actinomycetes</taxon>
        <taxon>Frankiales</taxon>
        <taxon>Frankiaceae</taxon>
        <taxon>Parafrankia</taxon>
    </lineage>
</organism>
<dbReference type="Pfam" id="PF01047">
    <property type="entry name" value="MarR"/>
    <property type="match status" value="1"/>
</dbReference>
<comment type="caution">
    <text evidence="2">The sequence shown here is derived from an EMBL/GenBank/DDBJ whole genome shotgun (WGS) entry which is preliminary data.</text>
</comment>
<dbReference type="SMART" id="SM00347">
    <property type="entry name" value="HTH_MARR"/>
    <property type="match status" value="1"/>
</dbReference>
<protein>
    <submittedName>
        <fullName evidence="2">MarR family transcriptional regulator</fullName>
    </submittedName>
</protein>
<reference evidence="3" key="1">
    <citation type="submission" date="2016-07" db="EMBL/GenBank/DDBJ databases">
        <title>Frankia sp. NRRL B-16219 Genome sequencing.</title>
        <authorList>
            <person name="Ghodhbane-Gtari F."/>
            <person name="Swanson E."/>
            <person name="Gueddou A."/>
            <person name="Louati M."/>
            <person name="Nouioui I."/>
            <person name="Hezbri K."/>
            <person name="Abebe-Akele F."/>
            <person name="Simpson S."/>
            <person name="Morris K."/>
            <person name="Thomas K."/>
            <person name="Gtari M."/>
            <person name="Tisa L.S."/>
        </authorList>
    </citation>
    <scope>NUCLEOTIDE SEQUENCE [LARGE SCALE GENOMIC DNA]</scope>
    <source>
        <strain evidence="3">NRRL B-16219</strain>
    </source>
</reference>
<name>A0A1S1PMJ7_9ACTN</name>
<evidence type="ECO:0000313" key="3">
    <source>
        <dbReference type="Proteomes" id="UP000179769"/>
    </source>
</evidence>
<keyword evidence="3" id="KW-1185">Reference proteome</keyword>
<proteinExistence type="predicted"/>
<dbReference type="Proteomes" id="UP000179769">
    <property type="component" value="Unassembled WGS sequence"/>
</dbReference>
<dbReference type="InterPro" id="IPR036388">
    <property type="entry name" value="WH-like_DNA-bd_sf"/>
</dbReference>
<dbReference type="Gene3D" id="1.10.10.10">
    <property type="entry name" value="Winged helix-like DNA-binding domain superfamily/Winged helix DNA-binding domain"/>
    <property type="match status" value="1"/>
</dbReference>
<dbReference type="PANTHER" id="PTHR33164">
    <property type="entry name" value="TRANSCRIPTIONAL REGULATOR, MARR FAMILY"/>
    <property type="match status" value="1"/>
</dbReference>
<gene>
    <name evidence="2" type="ORF">BBK14_26085</name>
</gene>
<evidence type="ECO:0000259" key="1">
    <source>
        <dbReference type="PROSITE" id="PS50995"/>
    </source>
</evidence>
<dbReference type="EMBL" id="MAXA01000250">
    <property type="protein sequence ID" value="OHV22115.1"/>
    <property type="molecule type" value="Genomic_DNA"/>
</dbReference>
<dbReference type="InterPro" id="IPR036390">
    <property type="entry name" value="WH_DNA-bd_sf"/>
</dbReference>
<dbReference type="InterPro" id="IPR039422">
    <property type="entry name" value="MarR/SlyA-like"/>
</dbReference>
<dbReference type="PANTHER" id="PTHR33164:SF99">
    <property type="entry name" value="MARR FAMILY REGULATORY PROTEIN"/>
    <property type="match status" value="1"/>
</dbReference>
<accession>A0A1S1PMJ7</accession>
<dbReference type="GO" id="GO:0006950">
    <property type="term" value="P:response to stress"/>
    <property type="evidence" value="ECO:0007669"/>
    <property type="project" value="TreeGrafter"/>
</dbReference>
<dbReference type="PRINTS" id="PR00598">
    <property type="entry name" value="HTHMARR"/>
</dbReference>
<dbReference type="PROSITE" id="PS50995">
    <property type="entry name" value="HTH_MARR_2"/>
    <property type="match status" value="1"/>
</dbReference>
<sequence length="157" mass="17331">MIESAAGEAWRAMQALVMGGEGHNRLHQICQDVELTPAALKMLLVLSSGARPMRDLVSAFRFDPSYLTSVVDTLERRGLARRKPHPTDRRAKTVTVTDEGRLVVARAQELMAVPPVSFGVLSPAEHEQLFSLLQRVLDAEPDIPDALRPRPLTARSD</sequence>